<dbReference type="Proteomes" id="UP000199699">
    <property type="component" value="Unassembled WGS sequence"/>
</dbReference>
<dbReference type="InterPro" id="IPR036291">
    <property type="entry name" value="NAD(P)-bd_dom_sf"/>
</dbReference>
<dbReference type="AlphaFoldDB" id="A0A1C6RCR9"/>
<organism evidence="2 3">
    <name type="scientific">Micromonospora nigra</name>
    <dbReference type="NCBI Taxonomy" id="145857"/>
    <lineage>
        <taxon>Bacteria</taxon>
        <taxon>Bacillati</taxon>
        <taxon>Actinomycetota</taxon>
        <taxon>Actinomycetes</taxon>
        <taxon>Micromonosporales</taxon>
        <taxon>Micromonosporaceae</taxon>
        <taxon>Micromonospora</taxon>
    </lineage>
</organism>
<dbReference type="InterPro" id="IPR032095">
    <property type="entry name" value="Sacchrp_dh-like_C"/>
</dbReference>
<dbReference type="Gene3D" id="3.40.50.720">
    <property type="entry name" value="NAD(P)-binding Rossmann-like Domain"/>
    <property type="match status" value="1"/>
</dbReference>
<evidence type="ECO:0000259" key="1">
    <source>
        <dbReference type="Pfam" id="PF16653"/>
    </source>
</evidence>
<dbReference type="Pfam" id="PF16653">
    <property type="entry name" value="Sacchrp_dh_C"/>
    <property type="match status" value="1"/>
</dbReference>
<dbReference type="EMBL" id="FMHT01000003">
    <property type="protein sequence ID" value="SCL14945.1"/>
    <property type="molecule type" value="Genomic_DNA"/>
</dbReference>
<sequence length="382" mass="40530">MRVALFGCGRMGLGCAHSLATDPAVTRLTLFDTDPDRAHDTAHRITPYATGTVTVATDPDAARAGHDVLATALPWAACRDLIGTAARTGVPIAGIARPHQDDLAMLGDLDRPGTSTVLLPIGLEPGLTELLAAELAERLDYTRSVEIFCGGIPSTPREPVGHVSFFGGESAHHLPIAQRDSLATRHGRLVTVPRFSGLEERHFDGIGTLQAYHDGMVPWLRTHPALSEADCTQKTVRWPGFGEAVTRLAQLGLLGEEPVDVDGARVVPRRLVERVLAPRVMARPADTDLVVLEVIAHGALGGRPHGLRVRLTDTHDPATGLAAMTRCTGFALAAASLLLAGGEVGGAGWQMPHLAIRGAARGRLLDTLRRHGIRIAELFPAA</sequence>
<dbReference type="SUPFAM" id="SSF51735">
    <property type="entry name" value="NAD(P)-binding Rossmann-fold domains"/>
    <property type="match status" value="1"/>
</dbReference>
<dbReference type="Gene3D" id="3.30.360.10">
    <property type="entry name" value="Dihydrodipicolinate Reductase, domain 2"/>
    <property type="match status" value="1"/>
</dbReference>
<name>A0A1C6RCR9_9ACTN</name>
<dbReference type="OrthoDB" id="3397727at2"/>
<gene>
    <name evidence="2" type="ORF">GA0070616_0586</name>
</gene>
<dbReference type="SUPFAM" id="SSF55347">
    <property type="entry name" value="Glyceraldehyde-3-phosphate dehydrogenase-like, C-terminal domain"/>
    <property type="match status" value="1"/>
</dbReference>
<accession>A0A1C6RCR9</accession>
<dbReference type="STRING" id="145857.GA0070616_0586"/>
<proteinExistence type="predicted"/>
<dbReference type="RefSeq" id="WP_091075716.1">
    <property type="nucleotide sequence ID" value="NZ_FMHT01000003.1"/>
</dbReference>
<protein>
    <submittedName>
        <fullName evidence="2">Saccharopine dehydrogenase, NADP-dependent</fullName>
    </submittedName>
</protein>
<keyword evidence="3" id="KW-1185">Reference proteome</keyword>
<evidence type="ECO:0000313" key="2">
    <source>
        <dbReference type="EMBL" id="SCL14945.1"/>
    </source>
</evidence>
<evidence type="ECO:0000313" key="3">
    <source>
        <dbReference type="Proteomes" id="UP000199699"/>
    </source>
</evidence>
<reference evidence="2 3" key="1">
    <citation type="submission" date="2016-06" db="EMBL/GenBank/DDBJ databases">
        <authorList>
            <person name="Kjaerup R.B."/>
            <person name="Dalgaard T.S."/>
            <person name="Juul-Madsen H.R."/>
        </authorList>
    </citation>
    <scope>NUCLEOTIDE SEQUENCE [LARGE SCALE GENOMIC DNA]</scope>
    <source>
        <strain evidence="2 3">DSM 43818</strain>
    </source>
</reference>
<feature type="domain" description="Saccharopine dehydrogenase-like C-terminal" evidence="1">
    <location>
        <begin position="122"/>
        <end position="373"/>
    </location>
</feature>